<evidence type="ECO:0000256" key="1">
    <source>
        <dbReference type="SAM" id="MobiDB-lite"/>
    </source>
</evidence>
<accession>A0ABD3RX17</accession>
<gene>
    <name evidence="3" type="ORF">ACHAXA_002216</name>
</gene>
<protein>
    <submittedName>
        <fullName evidence="3">Uncharacterized protein</fullName>
    </submittedName>
</protein>
<keyword evidence="2" id="KW-0732">Signal</keyword>
<feature type="chain" id="PRO_5044789436" evidence="2">
    <location>
        <begin position="26"/>
        <end position="192"/>
    </location>
</feature>
<evidence type="ECO:0000256" key="2">
    <source>
        <dbReference type="SAM" id="SignalP"/>
    </source>
</evidence>
<evidence type="ECO:0000313" key="3">
    <source>
        <dbReference type="EMBL" id="KAL3816730.1"/>
    </source>
</evidence>
<organism evidence="3 4">
    <name type="scientific">Cyclostephanos tholiformis</name>
    <dbReference type="NCBI Taxonomy" id="382380"/>
    <lineage>
        <taxon>Eukaryota</taxon>
        <taxon>Sar</taxon>
        <taxon>Stramenopiles</taxon>
        <taxon>Ochrophyta</taxon>
        <taxon>Bacillariophyta</taxon>
        <taxon>Coscinodiscophyceae</taxon>
        <taxon>Thalassiosirophycidae</taxon>
        <taxon>Stephanodiscales</taxon>
        <taxon>Stephanodiscaceae</taxon>
        <taxon>Cyclostephanos</taxon>
    </lineage>
</organism>
<sequence>MIASSILSTLLLLMALSIRPVSVLAQFGIKRGPTVPRNGDEIAMTRGDELSPNDADDGGNDGRGLNEEGRGYLSEKDAADMSAIIEEATRDLETMAMITRMRKENSETLSELRKLSTTEILGGMKQALDNMKLVEILFEDKERAVREMEREGMIDKAHIQKYKKDPSLLEMDTRRGLYFQFISLAVVGGFIE</sequence>
<evidence type="ECO:0000313" key="4">
    <source>
        <dbReference type="Proteomes" id="UP001530377"/>
    </source>
</evidence>
<comment type="caution">
    <text evidence="3">The sequence shown here is derived from an EMBL/GenBank/DDBJ whole genome shotgun (WGS) entry which is preliminary data.</text>
</comment>
<dbReference type="AlphaFoldDB" id="A0ABD3RX17"/>
<name>A0ABD3RX17_9STRA</name>
<feature type="signal peptide" evidence="2">
    <location>
        <begin position="1"/>
        <end position="25"/>
    </location>
</feature>
<reference evidence="3 4" key="1">
    <citation type="submission" date="2024-10" db="EMBL/GenBank/DDBJ databases">
        <title>Updated reference genomes for cyclostephanoid diatoms.</title>
        <authorList>
            <person name="Roberts W.R."/>
            <person name="Alverson A.J."/>
        </authorList>
    </citation>
    <scope>NUCLEOTIDE SEQUENCE [LARGE SCALE GENOMIC DNA]</scope>
    <source>
        <strain evidence="3 4">AJA228-03</strain>
    </source>
</reference>
<feature type="region of interest" description="Disordered" evidence="1">
    <location>
        <begin position="38"/>
        <end position="72"/>
    </location>
</feature>
<keyword evidence="4" id="KW-1185">Reference proteome</keyword>
<dbReference type="EMBL" id="JALLPB020000135">
    <property type="protein sequence ID" value="KAL3816730.1"/>
    <property type="molecule type" value="Genomic_DNA"/>
</dbReference>
<proteinExistence type="predicted"/>
<dbReference type="Proteomes" id="UP001530377">
    <property type="component" value="Unassembled WGS sequence"/>
</dbReference>